<dbReference type="EMBL" id="LWCA01000245">
    <property type="protein sequence ID" value="OAF69673.1"/>
    <property type="molecule type" value="Genomic_DNA"/>
</dbReference>
<evidence type="ECO:0000313" key="2">
    <source>
        <dbReference type="Proteomes" id="UP000078046"/>
    </source>
</evidence>
<proteinExistence type="predicted"/>
<dbReference type="Proteomes" id="UP000078046">
    <property type="component" value="Unassembled WGS sequence"/>
</dbReference>
<dbReference type="AlphaFoldDB" id="A0A177B7Q5"/>
<organism evidence="1 2">
    <name type="scientific">Intoshia linei</name>
    <dbReference type="NCBI Taxonomy" id="1819745"/>
    <lineage>
        <taxon>Eukaryota</taxon>
        <taxon>Metazoa</taxon>
        <taxon>Spiralia</taxon>
        <taxon>Lophotrochozoa</taxon>
        <taxon>Mesozoa</taxon>
        <taxon>Orthonectida</taxon>
        <taxon>Rhopaluridae</taxon>
        <taxon>Intoshia</taxon>
    </lineage>
</organism>
<protein>
    <submittedName>
        <fullName evidence="1">Uncharacterized protein</fullName>
    </submittedName>
</protein>
<name>A0A177B7Q5_9BILA</name>
<gene>
    <name evidence="1" type="ORF">A3Q56_02560</name>
</gene>
<comment type="caution">
    <text evidence="1">The sequence shown here is derived from an EMBL/GenBank/DDBJ whole genome shotgun (WGS) entry which is preliminary data.</text>
</comment>
<keyword evidence="2" id="KW-1185">Reference proteome</keyword>
<accession>A0A177B7Q5</accession>
<sequence>MSMKITKNVENHYIMWYYFKKWRQYTLKILKSKNVLQKVDSYYQYVSKRRAFKIIKDNLETKKLNISKAESFYKLNLKNKTFKKWKNYKKPETKSTHIQCNITDEMEYTKTPSMHDIFCKMDELQSKFDYLLSEKSTSTCETCERSKISINSNNSKNSENYLNLEFEIEQLVKQFIVSNESHISYSDSINQGVKNDSHNSIDEKKKIEPTDKNENLKLETMSQSNHEIDNPIDGFETELTFKNSDEIKYSQNKYHILPTRENEQHCPIPQPKIPSFLKYIDP</sequence>
<evidence type="ECO:0000313" key="1">
    <source>
        <dbReference type="EMBL" id="OAF69673.1"/>
    </source>
</evidence>
<reference evidence="1 2" key="1">
    <citation type="submission" date="2016-04" db="EMBL/GenBank/DDBJ databases">
        <title>The genome of Intoshia linei affirms orthonectids as highly simplified spiralians.</title>
        <authorList>
            <person name="Mikhailov K.V."/>
            <person name="Slusarev G.S."/>
            <person name="Nikitin M.A."/>
            <person name="Logacheva M.D."/>
            <person name="Penin A."/>
            <person name="Aleoshin V."/>
            <person name="Panchin Y.V."/>
        </authorList>
    </citation>
    <scope>NUCLEOTIDE SEQUENCE [LARGE SCALE GENOMIC DNA]</scope>
    <source>
        <strain evidence="1">Intl2013</strain>
        <tissue evidence="1">Whole animal</tissue>
    </source>
</reference>